<keyword evidence="1" id="KW-0812">Transmembrane</keyword>
<feature type="non-terminal residue" evidence="2">
    <location>
        <position position="34"/>
    </location>
</feature>
<dbReference type="AlphaFoldDB" id="X1K825"/>
<name>X1K825_9ZZZZ</name>
<organism evidence="2">
    <name type="scientific">marine sediment metagenome</name>
    <dbReference type="NCBI Taxonomy" id="412755"/>
    <lineage>
        <taxon>unclassified sequences</taxon>
        <taxon>metagenomes</taxon>
        <taxon>ecological metagenomes</taxon>
    </lineage>
</organism>
<dbReference type="EMBL" id="BARU01045278">
    <property type="protein sequence ID" value="GAH86394.1"/>
    <property type="molecule type" value="Genomic_DNA"/>
</dbReference>
<evidence type="ECO:0000256" key="1">
    <source>
        <dbReference type="SAM" id="Phobius"/>
    </source>
</evidence>
<gene>
    <name evidence="2" type="ORF">S03H2_68769</name>
</gene>
<protein>
    <submittedName>
        <fullName evidence="2">Uncharacterized protein</fullName>
    </submittedName>
</protein>
<keyword evidence="1" id="KW-1133">Transmembrane helix</keyword>
<proteinExistence type="predicted"/>
<comment type="caution">
    <text evidence="2">The sequence shown here is derived from an EMBL/GenBank/DDBJ whole genome shotgun (WGS) entry which is preliminary data.</text>
</comment>
<feature type="transmembrane region" description="Helical" evidence="1">
    <location>
        <begin position="12"/>
        <end position="31"/>
    </location>
</feature>
<keyword evidence="1" id="KW-0472">Membrane</keyword>
<evidence type="ECO:0000313" key="2">
    <source>
        <dbReference type="EMBL" id="GAH86394.1"/>
    </source>
</evidence>
<sequence length="34" mass="3639">MGQIETENRPLVGYSILFLGILFGFSSVFAGSST</sequence>
<accession>X1K825</accession>
<reference evidence="2" key="1">
    <citation type="journal article" date="2014" name="Front. Microbiol.">
        <title>High frequency of phylogenetically diverse reductive dehalogenase-homologous genes in deep subseafloor sedimentary metagenomes.</title>
        <authorList>
            <person name="Kawai M."/>
            <person name="Futagami T."/>
            <person name="Toyoda A."/>
            <person name="Takaki Y."/>
            <person name="Nishi S."/>
            <person name="Hori S."/>
            <person name="Arai W."/>
            <person name="Tsubouchi T."/>
            <person name="Morono Y."/>
            <person name="Uchiyama I."/>
            <person name="Ito T."/>
            <person name="Fujiyama A."/>
            <person name="Inagaki F."/>
            <person name="Takami H."/>
        </authorList>
    </citation>
    <scope>NUCLEOTIDE SEQUENCE</scope>
    <source>
        <strain evidence="2">Expedition CK06-06</strain>
    </source>
</reference>